<keyword evidence="2" id="KW-1185">Reference proteome</keyword>
<dbReference type="EnsemblMetazoa" id="CLYHEMT003173.1">
    <property type="protein sequence ID" value="CLYHEMP003173.1"/>
    <property type="gene ID" value="CLYHEMG003173"/>
</dbReference>
<name>A0A7M5UVA4_9CNID</name>
<dbReference type="AlphaFoldDB" id="A0A7M5UVA4"/>
<accession>A0A7M5UVA4</accession>
<evidence type="ECO:0000313" key="1">
    <source>
        <dbReference type="EnsemblMetazoa" id="CLYHEMP003173.1"/>
    </source>
</evidence>
<proteinExistence type="predicted"/>
<reference evidence="1" key="1">
    <citation type="submission" date="2021-01" db="UniProtKB">
        <authorList>
            <consortium name="EnsemblMetazoa"/>
        </authorList>
    </citation>
    <scope>IDENTIFICATION</scope>
</reference>
<sequence length="349" mass="39382">SAKYYYVNLNIVNQLQSPVQLSWRYALVMDSYKLFTNEKPVQIGADSNKKISLRFGAPSVDQSLPNRNLIVFYATSQNDQNSGSGALLINGLPTLSASFSELQGVNRMIVNISKPEENLYAVKLNIRNPMKTTAYIKWELNTDRYPDLKLAQTISKQDMSIQPGDNFNQIISLNITAPITALSVLRNAIIFRASHGPWKNPAFLNVKKQLPTDLHLTTNPKDLSDFPINISDSGFVYGVRLTFENTFKKPIQTTWILKKYTKNYFTDNLKSYIIGPGTRKDILLQFRFQNPISIDDLKSLVVLTATYTDNQNVVLLNGEQYLTVEAYPIRRGMKPVSSLVVQSSIPTSK</sequence>
<protein>
    <submittedName>
        <fullName evidence="1">Uncharacterized protein</fullName>
    </submittedName>
</protein>
<dbReference type="Proteomes" id="UP000594262">
    <property type="component" value="Unplaced"/>
</dbReference>
<organism evidence="1 2">
    <name type="scientific">Clytia hemisphaerica</name>
    <dbReference type="NCBI Taxonomy" id="252671"/>
    <lineage>
        <taxon>Eukaryota</taxon>
        <taxon>Metazoa</taxon>
        <taxon>Cnidaria</taxon>
        <taxon>Hydrozoa</taxon>
        <taxon>Hydroidolina</taxon>
        <taxon>Leptothecata</taxon>
        <taxon>Obeliida</taxon>
        <taxon>Clytiidae</taxon>
        <taxon>Clytia</taxon>
    </lineage>
</organism>
<evidence type="ECO:0000313" key="2">
    <source>
        <dbReference type="Proteomes" id="UP000594262"/>
    </source>
</evidence>